<reference evidence="13" key="1">
    <citation type="journal article" date="2019" name="Int. J. Syst. Evol. Microbiol.">
        <title>The Global Catalogue of Microorganisms (GCM) 10K type strain sequencing project: providing services to taxonomists for standard genome sequencing and annotation.</title>
        <authorList>
            <consortium name="The Broad Institute Genomics Platform"/>
            <consortium name="The Broad Institute Genome Sequencing Center for Infectious Disease"/>
            <person name="Wu L."/>
            <person name="Ma J."/>
        </authorList>
    </citation>
    <scope>NUCLEOTIDE SEQUENCE [LARGE SCALE GENOMIC DNA]</scope>
    <source>
        <strain evidence="13">CGMCC 1.15111</strain>
    </source>
</reference>
<dbReference type="SUPFAM" id="SSF52540">
    <property type="entry name" value="P-loop containing nucleoside triphosphate hydrolases"/>
    <property type="match status" value="2"/>
</dbReference>
<keyword evidence="10" id="KW-0175">Coiled coil</keyword>
<evidence type="ECO:0000256" key="9">
    <source>
        <dbReference type="PIRNR" id="PIRNR003128"/>
    </source>
</evidence>
<evidence type="ECO:0000256" key="3">
    <source>
        <dbReference type="ARBA" id="ARBA00021315"/>
    </source>
</evidence>
<dbReference type="Gene3D" id="3.40.50.300">
    <property type="entry name" value="P-loop containing nucleotide triphosphate hydrolases"/>
    <property type="match status" value="2"/>
</dbReference>
<dbReference type="Pfam" id="PF02463">
    <property type="entry name" value="SMC_N"/>
    <property type="match status" value="1"/>
</dbReference>
<comment type="function">
    <text evidence="1 9">May be involved in recombinational repair of damaged DNA.</text>
</comment>
<evidence type="ECO:0000313" key="12">
    <source>
        <dbReference type="EMBL" id="GHE62129.1"/>
    </source>
</evidence>
<keyword evidence="5 9" id="KW-0227">DNA damage</keyword>
<dbReference type="RefSeq" id="WP_189629764.1">
    <property type="nucleotide sequence ID" value="NZ_BNAG01000002.1"/>
</dbReference>
<dbReference type="InterPro" id="IPR004604">
    <property type="entry name" value="DNA_recomb/repair_RecN"/>
</dbReference>
<comment type="similarity">
    <text evidence="2 9">Belongs to the RecN family.</text>
</comment>
<keyword evidence="13" id="KW-1185">Reference proteome</keyword>
<proteinExistence type="inferred from homology"/>
<dbReference type="InterPro" id="IPR003395">
    <property type="entry name" value="RecF/RecN/SMC_N"/>
</dbReference>
<dbReference type="PIRSF" id="PIRSF003128">
    <property type="entry name" value="RecN"/>
    <property type="match status" value="1"/>
</dbReference>
<dbReference type="PANTHER" id="PTHR11059">
    <property type="entry name" value="DNA REPAIR PROTEIN RECN"/>
    <property type="match status" value="1"/>
</dbReference>
<evidence type="ECO:0000259" key="11">
    <source>
        <dbReference type="Pfam" id="PF02463"/>
    </source>
</evidence>
<dbReference type="PANTHER" id="PTHR11059:SF0">
    <property type="entry name" value="DNA REPAIR PROTEIN RECN"/>
    <property type="match status" value="1"/>
</dbReference>
<evidence type="ECO:0000256" key="8">
    <source>
        <dbReference type="ARBA" id="ARBA00033408"/>
    </source>
</evidence>
<feature type="coiled-coil region" evidence="10">
    <location>
        <begin position="338"/>
        <end position="366"/>
    </location>
</feature>
<feature type="coiled-coil region" evidence="10">
    <location>
        <begin position="254"/>
        <end position="288"/>
    </location>
</feature>
<comment type="caution">
    <text evidence="12">The sequence shown here is derived from an EMBL/GenBank/DDBJ whole genome shotgun (WGS) entry which is preliminary data.</text>
</comment>
<evidence type="ECO:0000313" key="13">
    <source>
        <dbReference type="Proteomes" id="UP000658258"/>
    </source>
</evidence>
<keyword evidence="4" id="KW-0547">Nucleotide-binding</keyword>
<name>A0ABQ3I4Y7_9BACT</name>
<dbReference type="InterPro" id="IPR027417">
    <property type="entry name" value="P-loop_NTPase"/>
</dbReference>
<feature type="domain" description="RecF/RecN/SMC N-terminal" evidence="11">
    <location>
        <begin position="1"/>
        <end position="510"/>
    </location>
</feature>
<gene>
    <name evidence="12" type="primary">recN</name>
    <name evidence="12" type="ORF">GCM10011340_16610</name>
</gene>
<dbReference type="Proteomes" id="UP000658258">
    <property type="component" value="Unassembled WGS sequence"/>
</dbReference>
<keyword evidence="6" id="KW-0067">ATP-binding</keyword>
<accession>A0ABQ3I4Y7</accession>
<evidence type="ECO:0000256" key="7">
    <source>
        <dbReference type="ARBA" id="ARBA00023204"/>
    </source>
</evidence>
<dbReference type="EMBL" id="BNAG01000002">
    <property type="protein sequence ID" value="GHE62129.1"/>
    <property type="molecule type" value="Genomic_DNA"/>
</dbReference>
<evidence type="ECO:0000256" key="6">
    <source>
        <dbReference type="ARBA" id="ARBA00022840"/>
    </source>
</evidence>
<evidence type="ECO:0000256" key="5">
    <source>
        <dbReference type="ARBA" id="ARBA00022763"/>
    </source>
</evidence>
<evidence type="ECO:0000256" key="10">
    <source>
        <dbReference type="SAM" id="Coils"/>
    </source>
</evidence>
<organism evidence="12 13">
    <name type="scientific">Roseivirga thermotolerans</name>
    <dbReference type="NCBI Taxonomy" id="1758176"/>
    <lineage>
        <taxon>Bacteria</taxon>
        <taxon>Pseudomonadati</taxon>
        <taxon>Bacteroidota</taxon>
        <taxon>Cytophagia</taxon>
        <taxon>Cytophagales</taxon>
        <taxon>Roseivirgaceae</taxon>
        <taxon>Roseivirga</taxon>
    </lineage>
</organism>
<dbReference type="CDD" id="cd03241">
    <property type="entry name" value="ABC_RecN"/>
    <property type="match status" value="1"/>
</dbReference>
<dbReference type="NCBIfam" id="TIGR00634">
    <property type="entry name" value="recN"/>
    <property type="match status" value="1"/>
</dbReference>
<evidence type="ECO:0000256" key="1">
    <source>
        <dbReference type="ARBA" id="ARBA00003618"/>
    </source>
</evidence>
<sequence length="551" mass="61544">MLKSLSIENYALIKQLQIRPVGSLNIITGETGAGKSIMLGALGLLLGKRAESSVVFDERKKCIIEAIFDIKAYALQDLFEAHDLDYDEECIVRREVNANGKSRAFINDSPTTLEVLKALGVRLMDVHSQHETLALGNSTYQLQVIDIVANNEPLKQAYKQAYNLYKEKQKIHRELVEEGNQMSKEADYYQFLFEELDKAALSPNEQDELEQELSRLEHAEEIKTKLNEALMLTDQSEFNALSLIQELKGSLSSISAYDKAYEQLRERIESLQIELKDIVSELENEEARVEVDPQRMQECQERLSLIYKLQQKHQVGSIEELLDIYEELGQKVMRLGNLDEAIEEAAKAESRALAAAQQQAKALSDSRKAVFVQLEQSVKELLSDLGMPSATLQVKHEEIALSPSGSDLIDILFSANKGISPSPLKQAASGGEFSRLMFAIKYILADKTALPTIVFDEIDTGISGEIAIKMAQMMERMAQNHQVITITHLPQIAAKGAAHYFVYKDESETTTNSQIKLLNEADRLKEIAEMIGGKGASAKALDSARELMNMG</sequence>
<evidence type="ECO:0000256" key="2">
    <source>
        <dbReference type="ARBA" id="ARBA00009441"/>
    </source>
</evidence>
<protein>
    <recommendedName>
        <fullName evidence="3 9">DNA repair protein RecN</fullName>
    </recommendedName>
    <alternativeName>
        <fullName evidence="8 9">Recombination protein N</fullName>
    </alternativeName>
</protein>
<keyword evidence="7 9" id="KW-0234">DNA repair</keyword>
<evidence type="ECO:0000256" key="4">
    <source>
        <dbReference type="ARBA" id="ARBA00022741"/>
    </source>
</evidence>